<dbReference type="Proteomes" id="UP001500392">
    <property type="component" value="Unassembled WGS sequence"/>
</dbReference>
<dbReference type="EMBL" id="BAABDM010000001">
    <property type="protein sequence ID" value="GAA4084063.1"/>
    <property type="molecule type" value="Genomic_DNA"/>
</dbReference>
<dbReference type="InterPro" id="IPR012280">
    <property type="entry name" value="Semialdhyde_DH_dimer_dom"/>
</dbReference>
<dbReference type="SUPFAM" id="SSF51735">
    <property type="entry name" value="NAD(P)-binding Rossmann-fold domains"/>
    <property type="match status" value="1"/>
</dbReference>
<comment type="caution">
    <text evidence="4">The sequence shown here is derived from an EMBL/GenBank/DDBJ whole genome shotgun (WGS) entry which is preliminary data.</text>
</comment>
<comment type="similarity">
    <text evidence="1">Belongs to the aspartate-semialdehyde dehydrogenase family.</text>
</comment>
<dbReference type="Pfam" id="PF02774">
    <property type="entry name" value="Semialdhyde_dhC"/>
    <property type="match status" value="1"/>
</dbReference>
<dbReference type="Gene3D" id="3.30.360.10">
    <property type="entry name" value="Dihydrodipicolinate Reductase, domain 2"/>
    <property type="match status" value="1"/>
</dbReference>
<evidence type="ECO:0000259" key="3">
    <source>
        <dbReference type="Pfam" id="PF02774"/>
    </source>
</evidence>
<dbReference type="CDD" id="cd18129">
    <property type="entry name" value="ASADH_C_USG1_like"/>
    <property type="match status" value="1"/>
</dbReference>
<proteinExistence type="inferred from homology"/>
<feature type="domain" description="Semialdehyde dehydrogenase NAD-binding" evidence="2">
    <location>
        <begin position="5"/>
        <end position="107"/>
    </location>
</feature>
<protein>
    <submittedName>
        <fullName evidence="4">Aspartate-semialdehyde dehydrogenase</fullName>
    </submittedName>
</protein>
<dbReference type="InterPro" id="IPR000534">
    <property type="entry name" value="Semialdehyde_DH_NAD-bd"/>
</dbReference>
<organism evidence="4 5">
    <name type="scientific">Zhongshania borealis</name>
    <dbReference type="NCBI Taxonomy" id="889488"/>
    <lineage>
        <taxon>Bacteria</taxon>
        <taxon>Pseudomonadati</taxon>
        <taxon>Pseudomonadota</taxon>
        <taxon>Gammaproteobacteria</taxon>
        <taxon>Cellvibrionales</taxon>
        <taxon>Spongiibacteraceae</taxon>
        <taxon>Zhongshania</taxon>
    </lineage>
</organism>
<evidence type="ECO:0000256" key="1">
    <source>
        <dbReference type="ARBA" id="ARBA00010584"/>
    </source>
</evidence>
<dbReference type="PIRSF" id="PIRSF000148">
    <property type="entry name" value="ASA_dh"/>
    <property type="match status" value="1"/>
</dbReference>
<sequence length="322" mass="33951">MAYKRVAVFGATGLEGESLLQGLSELELGIESASVFAADAEGETAMFRGRPVAVKEPSTADFGVLDLAIFLPEAGSDAGLVDAACDAGIVVLDATDTLAQRDDAVIFCEGVAIAGDVKLFAIADAASSQVAALLQQLPVGSINRVDISLAQAVSVAGRDGIEALAAETARLLGGQTPDKTVLGQQIAFNVLPQSADRAAAEVEHNLSRLLGGDIAIAASVMMVPVFYGHTIMLRVECEDRPNLSALRGSLSEDSRFRLFPNEDAEQASPVCLQGSDCIDIDQLNYDRRDETAFRCTVVGDNLRKGAVFNIIELLKNLIKINI</sequence>
<dbReference type="RefSeq" id="WP_344932019.1">
    <property type="nucleotide sequence ID" value="NZ_BAABDM010000001.1"/>
</dbReference>
<accession>A0ABP7WA19</accession>
<evidence type="ECO:0000313" key="5">
    <source>
        <dbReference type="Proteomes" id="UP001500392"/>
    </source>
</evidence>
<dbReference type="PANTHER" id="PTHR46278">
    <property type="entry name" value="DEHYDROGENASE, PUTATIVE-RELATED"/>
    <property type="match status" value="1"/>
</dbReference>
<reference evidence="5" key="1">
    <citation type="journal article" date="2019" name="Int. J. Syst. Evol. Microbiol.">
        <title>The Global Catalogue of Microorganisms (GCM) 10K type strain sequencing project: providing services to taxonomists for standard genome sequencing and annotation.</title>
        <authorList>
            <consortium name="The Broad Institute Genomics Platform"/>
            <consortium name="The Broad Institute Genome Sequencing Center for Infectious Disease"/>
            <person name="Wu L."/>
            <person name="Ma J."/>
        </authorList>
    </citation>
    <scope>NUCLEOTIDE SEQUENCE [LARGE SCALE GENOMIC DNA]</scope>
    <source>
        <strain evidence="5">JCM 17304</strain>
    </source>
</reference>
<name>A0ABP7WA19_9GAMM</name>
<evidence type="ECO:0000313" key="4">
    <source>
        <dbReference type="EMBL" id="GAA4084063.1"/>
    </source>
</evidence>
<feature type="domain" description="Semialdehyde dehydrogenase dimerisation" evidence="3">
    <location>
        <begin position="133"/>
        <end position="304"/>
    </location>
</feature>
<gene>
    <name evidence="4" type="ORF">GCM10022414_03460</name>
</gene>
<dbReference type="SUPFAM" id="SSF55347">
    <property type="entry name" value="Glyceraldehyde-3-phosphate dehydrogenase-like, C-terminal domain"/>
    <property type="match status" value="1"/>
</dbReference>
<dbReference type="Pfam" id="PF01118">
    <property type="entry name" value="Semialdhyde_dh"/>
    <property type="match status" value="1"/>
</dbReference>
<evidence type="ECO:0000259" key="2">
    <source>
        <dbReference type="Pfam" id="PF01118"/>
    </source>
</evidence>
<dbReference type="Gene3D" id="3.40.50.720">
    <property type="entry name" value="NAD(P)-binding Rossmann-like Domain"/>
    <property type="match status" value="1"/>
</dbReference>
<dbReference type="InterPro" id="IPR036291">
    <property type="entry name" value="NAD(P)-bd_dom_sf"/>
</dbReference>
<keyword evidence="5" id="KW-1185">Reference proteome</keyword>
<dbReference type="PANTHER" id="PTHR46278:SF2">
    <property type="entry name" value="ASPARTATE-SEMIALDEHYDE DEHYDROGENASE"/>
    <property type="match status" value="1"/>
</dbReference>